<dbReference type="PRINTS" id="PR00864">
    <property type="entry name" value="PREPILNPTASE"/>
</dbReference>
<dbReference type="InterPro" id="IPR014032">
    <property type="entry name" value="Peptidase_A24A_bac"/>
</dbReference>
<evidence type="ECO:0000313" key="5">
    <source>
        <dbReference type="EMBL" id="GLH94957.1"/>
    </source>
</evidence>
<reference evidence="5" key="1">
    <citation type="submission" date="2022-12" db="EMBL/GenBank/DDBJ databases">
        <title>New Phytohabitans aurantiacus sp. RD004123 nov., an actinomycete isolated from soil.</title>
        <authorList>
            <person name="Triningsih D.W."/>
            <person name="Harunari E."/>
            <person name="Igarashi Y."/>
        </authorList>
    </citation>
    <scope>NUCLEOTIDE SEQUENCE</scope>
    <source>
        <strain evidence="5">RD004123</strain>
    </source>
</reference>
<evidence type="ECO:0000259" key="4">
    <source>
        <dbReference type="Pfam" id="PF01478"/>
    </source>
</evidence>
<dbReference type="Pfam" id="PF01478">
    <property type="entry name" value="Peptidase_A24"/>
    <property type="match status" value="1"/>
</dbReference>
<feature type="transmembrane region" description="Helical" evidence="3">
    <location>
        <begin position="45"/>
        <end position="64"/>
    </location>
</feature>
<dbReference type="EMBL" id="BSDI01000001">
    <property type="protein sequence ID" value="GLH94957.1"/>
    <property type="molecule type" value="Genomic_DNA"/>
</dbReference>
<dbReference type="InterPro" id="IPR000045">
    <property type="entry name" value="Prepilin_IV_endopep_pep"/>
</dbReference>
<dbReference type="Proteomes" id="UP001144280">
    <property type="component" value="Unassembled WGS sequence"/>
</dbReference>
<dbReference type="PANTHER" id="PTHR30487">
    <property type="entry name" value="TYPE 4 PREPILIN-LIKE PROTEINS LEADER PEPTIDE-PROCESSING ENZYME"/>
    <property type="match status" value="1"/>
</dbReference>
<dbReference type="Gene3D" id="1.20.120.1220">
    <property type="match status" value="1"/>
</dbReference>
<comment type="caution">
    <text evidence="5">The sequence shown here is derived from an EMBL/GenBank/DDBJ whole genome shotgun (WGS) entry which is preliminary data.</text>
</comment>
<keyword evidence="3" id="KW-0472">Membrane</keyword>
<proteinExistence type="inferred from homology"/>
<feature type="transmembrane region" description="Helical" evidence="3">
    <location>
        <begin position="151"/>
        <end position="167"/>
    </location>
</feature>
<feature type="domain" description="Prepilin type IV endopeptidase peptidase" evidence="4">
    <location>
        <begin position="26"/>
        <end position="134"/>
    </location>
</feature>
<feature type="transmembrane region" description="Helical" evidence="3">
    <location>
        <begin position="71"/>
        <end position="94"/>
    </location>
</feature>
<dbReference type="PANTHER" id="PTHR30487:SF0">
    <property type="entry name" value="PREPILIN LEADER PEPTIDASE_N-METHYLTRANSFERASE-RELATED"/>
    <property type="match status" value="1"/>
</dbReference>
<evidence type="ECO:0000313" key="6">
    <source>
        <dbReference type="Proteomes" id="UP001144280"/>
    </source>
</evidence>
<comment type="similarity">
    <text evidence="1 2">Belongs to the peptidase A24 family.</text>
</comment>
<evidence type="ECO:0000256" key="2">
    <source>
        <dbReference type="RuleBase" id="RU003793"/>
    </source>
</evidence>
<keyword evidence="6" id="KW-1185">Reference proteome</keyword>
<evidence type="ECO:0000256" key="1">
    <source>
        <dbReference type="ARBA" id="ARBA00005801"/>
    </source>
</evidence>
<feature type="transmembrane region" description="Helical" evidence="3">
    <location>
        <begin position="114"/>
        <end position="139"/>
    </location>
</feature>
<dbReference type="InterPro" id="IPR050882">
    <property type="entry name" value="Prepilin_peptidase/N-MTase"/>
</dbReference>
<name>A0ABQ5QM24_9ACTN</name>
<evidence type="ECO:0000256" key="3">
    <source>
        <dbReference type="SAM" id="Phobius"/>
    </source>
</evidence>
<protein>
    <recommendedName>
        <fullName evidence="4">Prepilin type IV endopeptidase peptidase domain-containing protein</fullName>
    </recommendedName>
</protein>
<keyword evidence="3" id="KW-0812">Transmembrane</keyword>
<keyword evidence="3" id="KW-1133">Transmembrane helix</keyword>
<accession>A0ABQ5QM24</accession>
<gene>
    <name evidence="5" type="ORF">Pa4123_02290</name>
</gene>
<organism evidence="5 6">
    <name type="scientific">Phytohabitans aurantiacus</name>
    <dbReference type="NCBI Taxonomy" id="3016789"/>
    <lineage>
        <taxon>Bacteria</taxon>
        <taxon>Bacillati</taxon>
        <taxon>Actinomycetota</taxon>
        <taxon>Actinomycetes</taxon>
        <taxon>Micromonosporales</taxon>
        <taxon>Micromonosporaceae</taxon>
    </lineage>
</organism>
<sequence>MAAATLALLAWRVSAPLPLAALCWAAVFGVVLAFVDVAVHRLPDRLTLPAAGGTAVLLGLSAAVDGEPRRYVVALASALGLAAFYLILALIAPAGMGLGDVKLALCVGLAAGWFGWPATVMAAMAGFLLAGFYAVALLVTGKVGRKDHIPHGPFMLLGALVAVTLAAV</sequence>